<protein>
    <submittedName>
        <fullName evidence="2">Uncharacterized protein</fullName>
    </submittedName>
</protein>
<evidence type="ECO:0000313" key="3">
    <source>
        <dbReference type="Proteomes" id="UP001515480"/>
    </source>
</evidence>
<evidence type="ECO:0000313" key="2">
    <source>
        <dbReference type="EMBL" id="KAL1524201.1"/>
    </source>
</evidence>
<feature type="transmembrane region" description="Helical" evidence="1">
    <location>
        <begin position="383"/>
        <end position="401"/>
    </location>
</feature>
<proteinExistence type="predicted"/>
<keyword evidence="3" id="KW-1185">Reference proteome</keyword>
<reference evidence="2 3" key="1">
    <citation type="journal article" date="2024" name="Science">
        <title>Giant polyketide synthase enzymes in the biosynthesis of giant marine polyether toxins.</title>
        <authorList>
            <person name="Fallon T.R."/>
            <person name="Shende V.V."/>
            <person name="Wierzbicki I.H."/>
            <person name="Pendleton A.L."/>
            <person name="Watervoot N.F."/>
            <person name="Auber R.P."/>
            <person name="Gonzalez D.J."/>
            <person name="Wisecaver J.H."/>
            <person name="Moore B.S."/>
        </authorList>
    </citation>
    <scope>NUCLEOTIDE SEQUENCE [LARGE SCALE GENOMIC DNA]</scope>
    <source>
        <strain evidence="2 3">12B1</strain>
    </source>
</reference>
<evidence type="ECO:0000256" key="1">
    <source>
        <dbReference type="SAM" id="Phobius"/>
    </source>
</evidence>
<dbReference type="AlphaFoldDB" id="A0AB34JTA0"/>
<organism evidence="2 3">
    <name type="scientific">Prymnesium parvum</name>
    <name type="common">Toxic golden alga</name>
    <dbReference type="NCBI Taxonomy" id="97485"/>
    <lineage>
        <taxon>Eukaryota</taxon>
        <taxon>Haptista</taxon>
        <taxon>Haptophyta</taxon>
        <taxon>Prymnesiophyceae</taxon>
        <taxon>Prymnesiales</taxon>
        <taxon>Prymnesiaceae</taxon>
        <taxon>Prymnesium</taxon>
    </lineage>
</organism>
<accession>A0AB34JTA0</accession>
<dbReference type="EMBL" id="JBGBPQ010000005">
    <property type="protein sequence ID" value="KAL1524201.1"/>
    <property type="molecule type" value="Genomic_DNA"/>
</dbReference>
<keyword evidence="1" id="KW-0812">Transmembrane</keyword>
<comment type="caution">
    <text evidence="2">The sequence shown here is derived from an EMBL/GenBank/DDBJ whole genome shotgun (WGS) entry which is preliminary data.</text>
</comment>
<keyword evidence="1" id="KW-0472">Membrane</keyword>
<name>A0AB34JTA0_PRYPA</name>
<gene>
    <name evidence="2" type="ORF">AB1Y20_019109</name>
</gene>
<dbReference type="Proteomes" id="UP001515480">
    <property type="component" value="Unassembled WGS sequence"/>
</dbReference>
<sequence length="491" mass="54251">MLDGPGTYRAIRRFGVEQKGSIRPVDNCTENGLNLVTGSRDKVTLIRPDSPARVCACYAREQMEWQDELVRRGSWAAERGTAVRGVPDQYVHGNDDVKKAFRRIPNAAVGLMVVAVLNPRSLRAEFFVLPSFVFGSISAVMSWNRVPAAYTHFARRLLAVPSTAYVDDFQVGGPVYDQASSQASQSIMLDIIGLGFDESKHEGGVSKSVNLGVESDFGMVNSASPVVLLGVTDERKRKLAVVVEEILCGGTISHAHALRLYGKARWTVCPVFGKIGLGVLHRLPSVTRTESVGGDTLLGDDLRTLLRMLPMLRPVSFPLFPRRDAPLLVWTDASEDATLLGEIGVFIWCPARRQAFAAGSRAPPCILAWLRSRQLKNKYITQWELFAVLVAFLTFPVLFQFRLVHHFVDNKGALGGLIKGYSDKPDSARIINMVHTQAVRYSCYPWFGFVYSEDNMADGPSRGDFSDVEKFQALVCPLVWPDLQALAGWST</sequence>
<keyword evidence="1" id="KW-1133">Transmembrane helix</keyword>